<dbReference type="EMBL" id="KQ459995">
    <property type="protein sequence ID" value="KPJ18551.1"/>
    <property type="molecule type" value="Genomic_DNA"/>
</dbReference>
<name>A0A194RR84_PAPMA</name>
<keyword evidence="2" id="KW-1185">Reference proteome</keyword>
<protein>
    <submittedName>
        <fullName evidence="1">Uncharacterized protein</fullName>
    </submittedName>
</protein>
<evidence type="ECO:0000313" key="2">
    <source>
        <dbReference type="Proteomes" id="UP000053240"/>
    </source>
</evidence>
<gene>
    <name evidence="1" type="ORF">RR48_07275</name>
</gene>
<dbReference type="InParanoid" id="A0A194RR84"/>
<dbReference type="AlphaFoldDB" id="A0A194RR84"/>
<accession>A0A194RR84</accession>
<evidence type="ECO:0000313" key="1">
    <source>
        <dbReference type="EMBL" id="KPJ18551.1"/>
    </source>
</evidence>
<proteinExistence type="predicted"/>
<sequence>MGAVDFMLGPLGEEDHGNWILSVLIDLNKEATEVFQIITIEIIEKVPIEPQYPKLTEGSNFILKFAYPIKYLESCELKGPKTLSDRYYNRTGNNVDSCEFIVTNITREDQEWWYIIGVGKIVYETKVYLKVINKKT</sequence>
<dbReference type="Proteomes" id="UP000053240">
    <property type="component" value="Unassembled WGS sequence"/>
</dbReference>
<organism evidence="1 2">
    <name type="scientific">Papilio machaon</name>
    <name type="common">Old World swallowtail butterfly</name>
    <dbReference type="NCBI Taxonomy" id="76193"/>
    <lineage>
        <taxon>Eukaryota</taxon>
        <taxon>Metazoa</taxon>
        <taxon>Ecdysozoa</taxon>
        <taxon>Arthropoda</taxon>
        <taxon>Hexapoda</taxon>
        <taxon>Insecta</taxon>
        <taxon>Pterygota</taxon>
        <taxon>Neoptera</taxon>
        <taxon>Endopterygota</taxon>
        <taxon>Lepidoptera</taxon>
        <taxon>Glossata</taxon>
        <taxon>Ditrysia</taxon>
        <taxon>Papilionoidea</taxon>
        <taxon>Papilionidae</taxon>
        <taxon>Papilioninae</taxon>
        <taxon>Papilio</taxon>
    </lineage>
</organism>
<reference evidence="1 2" key="1">
    <citation type="journal article" date="2015" name="Nat. Commun.">
        <title>Outbred genome sequencing and CRISPR/Cas9 gene editing in butterflies.</title>
        <authorList>
            <person name="Li X."/>
            <person name="Fan D."/>
            <person name="Zhang W."/>
            <person name="Liu G."/>
            <person name="Zhang L."/>
            <person name="Zhao L."/>
            <person name="Fang X."/>
            <person name="Chen L."/>
            <person name="Dong Y."/>
            <person name="Chen Y."/>
            <person name="Ding Y."/>
            <person name="Zhao R."/>
            <person name="Feng M."/>
            <person name="Zhu Y."/>
            <person name="Feng Y."/>
            <person name="Jiang X."/>
            <person name="Zhu D."/>
            <person name="Xiang H."/>
            <person name="Feng X."/>
            <person name="Li S."/>
            <person name="Wang J."/>
            <person name="Zhang G."/>
            <person name="Kronforst M.R."/>
            <person name="Wang W."/>
        </authorList>
    </citation>
    <scope>NUCLEOTIDE SEQUENCE [LARGE SCALE GENOMIC DNA]</scope>
    <source>
        <strain evidence="1">Ya'a_city_454_Pm</strain>
        <tissue evidence="1">Whole body</tissue>
    </source>
</reference>